<feature type="transmembrane region" description="Helical" evidence="2">
    <location>
        <begin position="283"/>
        <end position="303"/>
    </location>
</feature>
<feature type="transmembrane region" description="Helical" evidence="2">
    <location>
        <begin position="86"/>
        <end position="107"/>
    </location>
</feature>
<comment type="caution">
    <text evidence="3">The sequence shown here is derived from an EMBL/GenBank/DDBJ whole genome shotgun (WGS) entry which is preliminary data.</text>
</comment>
<feature type="region of interest" description="Disordered" evidence="1">
    <location>
        <begin position="426"/>
        <end position="483"/>
    </location>
</feature>
<feature type="compositionally biased region" description="Low complexity" evidence="1">
    <location>
        <begin position="441"/>
        <end position="467"/>
    </location>
</feature>
<keyword evidence="4" id="KW-1185">Reference proteome</keyword>
<protein>
    <submittedName>
        <fullName evidence="3">Succinate dehydrogenase hydrophobic anchor subunit</fullName>
    </submittedName>
</protein>
<feature type="transmembrane region" description="Helical" evidence="2">
    <location>
        <begin position="148"/>
        <end position="169"/>
    </location>
</feature>
<feature type="transmembrane region" description="Helical" evidence="2">
    <location>
        <begin position="119"/>
        <end position="142"/>
    </location>
</feature>
<feature type="compositionally biased region" description="Basic and acidic residues" evidence="1">
    <location>
        <begin position="427"/>
        <end position="438"/>
    </location>
</feature>
<feature type="transmembrane region" description="Helical" evidence="2">
    <location>
        <begin position="205"/>
        <end position="230"/>
    </location>
</feature>
<dbReference type="InterPro" id="IPR045931">
    <property type="entry name" value="DUF6350"/>
</dbReference>
<keyword evidence="2" id="KW-0812">Transmembrane</keyword>
<dbReference type="AlphaFoldDB" id="A0A7W7DWH4"/>
<name>A0A7W7DWH4_9MICC</name>
<reference evidence="3 4" key="1">
    <citation type="submission" date="2020-08" db="EMBL/GenBank/DDBJ databases">
        <title>Sequencing the genomes of 1000 actinobacteria strains.</title>
        <authorList>
            <person name="Klenk H.-P."/>
        </authorList>
    </citation>
    <scope>NUCLEOTIDE SEQUENCE [LARGE SCALE GENOMIC DNA]</scope>
    <source>
        <strain evidence="3 4">DSM 23974</strain>
    </source>
</reference>
<feature type="transmembrane region" description="Helical" evidence="2">
    <location>
        <begin position="394"/>
        <end position="422"/>
    </location>
</feature>
<dbReference type="EMBL" id="JACHNA010000001">
    <property type="protein sequence ID" value="MBB4734552.1"/>
    <property type="molecule type" value="Genomic_DNA"/>
</dbReference>
<accession>A0A7W7DWH4</accession>
<evidence type="ECO:0000256" key="2">
    <source>
        <dbReference type="SAM" id="Phobius"/>
    </source>
</evidence>
<dbReference type="RefSeq" id="WP_184240745.1">
    <property type="nucleotide sequence ID" value="NZ_JACHNA010000001.1"/>
</dbReference>
<evidence type="ECO:0000313" key="4">
    <source>
        <dbReference type="Proteomes" id="UP000540191"/>
    </source>
</evidence>
<evidence type="ECO:0000313" key="3">
    <source>
        <dbReference type="EMBL" id="MBB4734552.1"/>
    </source>
</evidence>
<feature type="transmembrane region" description="Helical" evidence="2">
    <location>
        <begin position="309"/>
        <end position="330"/>
    </location>
</feature>
<dbReference type="Pfam" id="PF19877">
    <property type="entry name" value="DUF6350"/>
    <property type="match status" value="1"/>
</dbReference>
<feature type="transmembrane region" description="Helical" evidence="2">
    <location>
        <begin position="20"/>
        <end position="44"/>
    </location>
</feature>
<gene>
    <name evidence="3" type="ORF">HDA30_000060</name>
</gene>
<proteinExistence type="predicted"/>
<dbReference type="Proteomes" id="UP000540191">
    <property type="component" value="Unassembled WGS sequence"/>
</dbReference>
<sequence>MSSRSHRLLKPLPLPLWVQGAIEALVSALLSLTIVVVPTLVVWITGGITQDRVEDVVRSGGLIWLQLHGVPLHVTAGLPEDAEAAALVWMVPWALTLLPAWFCWRSGRRLARASYRDQAWQALVGGMGAYGLAGLSLALLPGASFGTVAAPAAVVFPMLLFALAAVAGARREAGTWAHLIGVDVTERIARRSQYERWAGSYAWSIMRACGVALLTLVALHAVLVAVMLGLRWAEVVHVYQVVDAGPAGGLMLTLLQIGYLPAMIGWAMGFTAGPGFAVGAQSLYSAFGTTAAPVPAVPVLAALPHPWQAWYPVLVALPVLAGVVAGFWLLREGENHLDDWVAAKIRPRWASLTLSTLVLAVLLGAVTGLLLLVPLALTSGSMGVGAMDTIGVNVWWVCAAVAGWIAAGGMLGYFAALGAYTLGTERSVGDRSTDDRSAELTARGRAAARGTRSRSGTTRGSAPSGPSRGTAGTGSTRPRPAAD</sequence>
<keyword evidence="2" id="KW-1133">Transmembrane helix</keyword>
<keyword evidence="2" id="KW-0472">Membrane</keyword>
<evidence type="ECO:0000256" key="1">
    <source>
        <dbReference type="SAM" id="MobiDB-lite"/>
    </source>
</evidence>
<organism evidence="3 4">
    <name type="scientific">Micrococcus cohnii</name>
    <dbReference type="NCBI Taxonomy" id="993416"/>
    <lineage>
        <taxon>Bacteria</taxon>
        <taxon>Bacillati</taxon>
        <taxon>Actinomycetota</taxon>
        <taxon>Actinomycetes</taxon>
        <taxon>Micrococcales</taxon>
        <taxon>Micrococcaceae</taxon>
        <taxon>Micrococcus</taxon>
    </lineage>
</organism>
<feature type="transmembrane region" description="Helical" evidence="2">
    <location>
        <begin position="351"/>
        <end position="374"/>
    </location>
</feature>
<feature type="transmembrane region" description="Helical" evidence="2">
    <location>
        <begin position="250"/>
        <end position="271"/>
    </location>
</feature>